<sequence length="141" mass="15624">MRFSWSFLLTFVLFPVTGSAACFDEAATRFSLPVSLLRAISRVESSGRPSAVNRNRNGSYDIGHMQINTGWLPVLERYGITQQKLFDACTNTYVGAWILAQNISKLGYSWKAIGAYNAASPDKRNQYALKIAAVLRREGGP</sequence>
<proteinExistence type="predicted"/>
<dbReference type="SUPFAM" id="SSF53955">
    <property type="entry name" value="Lysozyme-like"/>
    <property type="match status" value="1"/>
</dbReference>
<dbReference type="InterPro" id="IPR008258">
    <property type="entry name" value="Transglycosylase_SLT_dom_1"/>
</dbReference>
<organism evidence="3">
    <name type="scientific">Candidatus Nitricoxidivorans perseverans</name>
    <dbReference type="NCBI Taxonomy" id="2975601"/>
    <lineage>
        <taxon>Bacteria</taxon>
        <taxon>Pseudomonadati</taxon>
        <taxon>Pseudomonadota</taxon>
        <taxon>Betaproteobacteria</taxon>
        <taxon>Nitrosomonadales</taxon>
        <taxon>Sterolibacteriaceae</taxon>
        <taxon>Candidatus Nitricoxidivorans</taxon>
    </lineage>
</organism>
<dbReference type="EMBL" id="CP107246">
    <property type="protein sequence ID" value="WIM05910.1"/>
    <property type="molecule type" value="Genomic_DNA"/>
</dbReference>
<feature type="domain" description="Transglycosylase SLT" evidence="2">
    <location>
        <begin position="22"/>
        <end position="126"/>
    </location>
</feature>
<dbReference type="Proteomes" id="UP001234916">
    <property type="component" value="Chromosome"/>
</dbReference>
<name>A0AA49IXA8_9PROT</name>
<gene>
    <name evidence="3" type="ORF">OHM77_01050</name>
</gene>
<accession>A0AA49IXA8</accession>
<evidence type="ECO:0000313" key="3">
    <source>
        <dbReference type="EMBL" id="WIM05910.1"/>
    </source>
</evidence>
<dbReference type="AlphaFoldDB" id="A0AA49IXA8"/>
<dbReference type="Pfam" id="PF01464">
    <property type="entry name" value="SLT"/>
    <property type="match status" value="1"/>
</dbReference>
<dbReference type="Gene3D" id="1.10.530.10">
    <property type="match status" value="1"/>
</dbReference>
<feature type="signal peptide" evidence="1">
    <location>
        <begin position="1"/>
        <end position="20"/>
    </location>
</feature>
<evidence type="ECO:0000256" key="1">
    <source>
        <dbReference type="SAM" id="SignalP"/>
    </source>
</evidence>
<feature type="chain" id="PRO_5041399147" evidence="1">
    <location>
        <begin position="21"/>
        <end position="141"/>
    </location>
</feature>
<reference evidence="3" key="1">
    <citation type="journal article" date="2023" name="Nat. Microbiol.">
        <title>Enrichment and characterization of a nitric oxide-reducing microbial community in a continuous bioreactor.</title>
        <authorList>
            <person name="Garrido-Amador P."/>
            <person name="Stortenbeker N."/>
            <person name="Wessels H.J.C.T."/>
            <person name="Speth D.R."/>
            <person name="Garcia-Heredia I."/>
            <person name="Kartal B."/>
        </authorList>
    </citation>
    <scope>NUCLEOTIDE SEQUENCE</scope>
    <source>
        <strain evidence="3">MAG1</strain>
    </source>
</reference>
<dbReference type="InterPro" id="IPR023346">
    <property type="entry name" value="Lysozyme-like_dom_sf"/>
</dbReference>
<evidence type="ECO:0000259" key="2">
    <source>
        <dbReference type="Pfam" id="PF01464"/>
    </source>
</evidence>
<dbReference type="KEGG" id="npv:OHM77_01050"/>
<dbReference type="CDD" id="cd13400">
    <property type="entry name" value="LT_IagB-like"/>
    <property type="match status" value="1"/>
</dbReference>
<keyword evidence="1" id="KW-0732">Signal</keyword>
<protein>
    <submittedName>
        <fullName evidence="3">Lytic transglycosylase domain-containing protein</fullName>
    </submittedName>
</protein>
<dbReference type="PROSITE" id="PS51257">
    <property type="entry name" value="PROKAR_LIPOPROTEIN"/>
    <property type="match status" value="1"/>
</dbReference>